<evidence type="ECO:0000256" key="2">
    <source>
        <dbReference type="ARBA" id="ARBA00009695"/>
    </source>
</evidence>
<dbReference type="Proteomes" id="UP001162802">
    <property type="component" value="Unassembled WGS sequence"/>
</dbReference>
<feature type="domain" description="RecX second three-helical" evidence="5">
    <location>
        <begin position="69"/>
        <end position="107"/>
    </location>
</feature>
<evidence type="ECO:0000313" key="7">
    <source>
        <dbReference type="Proteomes" id="UP001162802"/>
    </source>
</evidence>
<evidence type="ECO:0000313" key="6">
    <source>
        <dbReference type="EMBL" id="MCJ1961800.1"/>
    </source>
</evidence>
<sequence length="181" mass="20620">MSAKRRNPRPLDLPRLEEMALAYVARFATTQAKLRAYLVRKVRERGWEGEDAPPLDALVERYAQAGYVDDETWARMKAGSLLRRGYGARRVREALNQAGVDEDVREDMAPGEAQQREAALALARRRRLGPFSRLEEIDRPTREKHIAALLRAGHGLEVARRIIEASDERAAEEWVAEAFDE</sequence>
<dbReference type="EMBL" id="JALHAT010000026">
    <property type="protein sequence ID" value="MCJ1961800.1"/>
    <property type="molecule type" value="Genomic_DNA"/>
</dbReference>
<organism evidence="6 7">
    <name type="scientific">Novosphingobium mangrovi</name>
    <name type="common">ex Hu et al. 2023</name>
    <dbReference type="NCBI Taxonomy" id="2930094"/>
    <lineage>
        <taxon>Bacteria</taxon>
        <taxon>Pseudomonadati</taxon>
        <taxon>Pseudomonadota</taxon>
        <taxon>Alphaproteobacteria</taxon>
        <taxon>Sphingomonadales</taxon>
        <taxon>Sphingomonadaceae</taxon>
        <taxon>Novosphingobium</taxon>
    </lineage>
</organism>
<dbReference type="InterPro" id="IPR036388">
    <property type="entry name" value="WH-like_DNA-bd_sf"/>
</dbReference>
<evidence type="ECO:0000259" key="5">
    <source>
        <dbReference type="Pfam" id="PF02631"/>
    </source>
</evidence>
<comment type="caution">
    <text evidence="6">The sequence shown here is derived from an EMBL/GenBank/DDBJ whole genome shotgun (WGS) entry which is preliminary data.</text>
</comment>
<protein>
    <recommendedName>
        <fullName evidence="3">Regulatory protein RecX</fullName>
    </recommendedName>
</protein>
<comment type="similarity">
    <text evidence="2">Belongs to the RecX family.</text>
</comment>
<accession>A0ABT0AF22</accession>
<dbReference type="RefSeq" id="WP_243801221.1">
    <property type="nucleotide sequence ID" value="NZ_JALHAT010000026.1"/>
</dbReference>
<keyword evidence="7" id="KW-1185">Reference proteome</keyword>
<keyword evidence="4" id="KW-0963">Cytoplasm</keyword>
<proteinExistence type="inferred from homology"/>
<name>A0ABT0AF22_9SPHN</name>
<dbReference type="Pfam" id="PF02631">
    <property type="entry name" value="RecX_HTH2"/>
    <property type="match status" value="1"/>
</dbReference>
<dbReference type="Gene3D" id="1.10.10.10">
    <property type="entry name" value="Winged helix-like DNA-binding domain superfamily/Winged helix DNA-binding domain"/>
    <property type="match status" value="1"/>
</dbReference>
<comment type="subcellular location">
    <subcellularLocation>
        <location evidence="1">Cytoplasm</location>
    </subcellularLocation>
</comment>
<gene>
    <name evidence="6" type="ORF">MTR65_13975</name>
</gene>
<reference evidence="6" key="1">
    <citation type="submission" date="2022-03" db="EMBL/GenBank/DDBJ databases">
        <title>Identification of a novel bacterium isolated from mangrove sediments.</title>
        <authorList>
            <person name="Pan X."/>
        </authorList>
    </citation>
    <scope>NUCLEOTIDE SEQUENCE</scope>
    <source>
        <strain evidence="6">B2637</strain>
    </source>
</reference>
<evidence type="ECO:0000256" key="4">
    <source>
        <dbReference type="ARBA" id="ARBA00022490"/>
    </source>
</evidence>
<evidence type="ECO:0000256" key="3">
    <source>
        <dbReference type="ARBA" id="ARBA00018111"/>
    </source>
</evidence>
<evidence type="ECO:0000256" key="1">
    <source>
        <dbReference type="ARBA" id="ARBA00004496"/>
    </source>
</evidence>
<dbReference type="InterPro" id="IPR053924">
    <property type="entry name" value="RecX_HTH_2nd"/>
</dbReference>